<dbReference type="Pfam" id="PF04069">
    <property type="entry name" value="OpuAC"/>
    <property type="match status" value="1"/>
</dbReference>
<dbReference type="STRING" id="54915.ADS79_26060"/>
<evidence type="ECO:0000259" key="1">
    <source>
        <dbReference type="Pfam" id="PF04069"/>
    </source>
</evidence>
<proteinExistence type="predicted"/>
<dbReference type="InterPro" id="IPR007210">
    <property type="entry name" value="ABC_Gly_betaine_transp_sub-bd"/>
</dbReference>
<dbReference type="Gene3D" id="3.40.190.120">
    <property type="entry name" value="Osmoprotection protein (prox), domain 2"/>
    <property type="match status" value="1"/>
</dbReference>
<dbReference type="Proteomes" id="UP000036834">
    <property type="component" value="Unassembled WGS sequence"/>
</dbReference>
<dbReference type="Gene3D" id="3.40.190.10">
    <property type="entry name" value="Periplasmic binding protein-like II"/>
    <property type="match status" value="1"/>
</dbReference>
<dbReference type="SUPFAM" id="SSF53850">
    <property type="entry name" value="Periplasmic binding protein-like II"/>
    <property type="match status" value="1"/>
</dbReference>
<sequence>MRYRWISSMILIVITALLVAGCGGGGNVVKIGHQATSEQTIIAQMLKQLIEANSDIKTELVGGLGGTPVVLKAMQNNDIQISAIRYVGTDLTSSLGLKEFSKDPQEAFDLVKNGVAEKFDQLWFPSYGFDNTYIFTVRKDVAEKYNLHKISDLAAHAKEMNMASDAPWLERTNDGYPAFKKEYGFEFGKTTPMDIGLVYKAVDKGDVDIVLAYSTDSRLKEYNLVTLEDDKHFFPPYGASPVVRNDTLKQYPQLEELINKLTGKIDTPTMTALNYQADIEKLDPAEIAKKFLVEQGLIKQ</sequence>
<evidence type="ECO:0000313" key="2">
    <source>
        <dbReference type="EMBL" id="GED70786.1"/>
    </source>
</evidence>
<dbReference type="Proteomes" id="UP000319578">
    <property type="component" value="Unassembled WGS sequence"/>
</dbReference>
<reference evidence="3" key="2">
    <citation type="submission" date="2015-07" db="EMBL/GenBank/DDBJ databases">
        <title>MeaNS - Measles Nucleotide Surveillance Program.</title>
        <authorList>
            <person name="Tran T."/>
            <person name="Druce J."/>
        </authorList>
    </citation>
    <scope>NUCLEOTIDE SEQUENCE</scope>
    <source>
        <strain evidence="3">DSM 9887</strain>
    </source>
</reference>
<accession>A0A0K9YL35</accession>
<dbReference type="OrthoDB" id="9801163at2"/>
<protein>
    <submittedName>
        <fullName evidence="2">Glycine betaine/carnitine/choline-binding protein OpuCC</fullName>
    </submittedName>
    <submittedName>
        <fullName evidence="3">Glycine/betaine ABC transporter substrate-binding protein</fullName>
    </submittedName>
</protein>
<dbReference type="PROSITE" id="PS51257">
    <property type="entry name" value="PROKAR_LIPOPROTEIN"/>
    <property type="match status" value="1"/>
</dbReference>
<dbReference type="CDD" id="cd13608">
    <property type="entry name" value="PBP2_OpuCC_like"/>
    <property type="match status" value="1"/>
</dbReference>
<dbReference type="EMBL" id="LGIQ01000011">
    <property type="protein sequence ID" value="KNB69366.1"/>
    <property type="molecule type" value="Genomic_DNA"/>
</dbReference>
<dbReference type="AlphaFoldDB" id="A0A0K9YL35"/>
<gene>
    <name evidence="2" type="primary">opuCC</name>
    <name evidence="3" type="ORF">ADS79_26060</name>
    <name evidence="2" type="ORF">BRE01_44880</name>
</gene>
<dbReference type="GO" id="GO:0022857">
    <property type="term" value="F:transmembrane transporter activity"/>
    <property type="evidence" value="ECO:0007669"/>
    <property type="project" value="InterPro"/>
</dbReference>
<reference evidence="4" key="1">
    <citation type="submission" date="2015-07" db="EMBL/GenBank/DDBJ databases">
        <title>Genome sequencing project for genomic taxonomy and phylogenomics of Bacillus-like bacteria.</title>
        <authorList>
            <person name="Liu B."/>
            <person name="Wang J."/>
            <person name="Zhu Y."/>
            <person name="Liu G."/>
            <person name="Chen Q."/>
            <person name="Chen Z."/>
            <person name="Lan J."/>
            <person name="Che J."/>
            <person name="Ge C."/>
            <person name="Shi H."/>
            <person name="Pan Z."/>
            <person name="Liu X."/>
        </authorList>
    </citation>
    <scope>NUCLEOTIDE SEQUENCE [LARGE SCALE GENOMIC DNA]</scope>
    <source>
        <strain evidence="4">DSM 9887</strain>
    </source>
</reference>
<name>A0A0K9YL35_9BACL</name>
<dbReference type="EMBL" id="BJON01000018">
    <property type="protein sequence ID" value="GED70786.1"/>
    <property type="molecule type" value="Genomic_DNA"/>
</dbReference>
<evidence type="ECO:0000313" key="5">
    <source>
        <dbReference type="Proteomes" id="UP000319578"/>
    </source>
</evidence>
<reference evidence="2 5" key="3">
    <citation type="submission" date="2019-06" db="EMBL/GenBank/DDBJ databases">
        <title>Whole genome shotgun sequence of Brevibacillus reuszeri NBRC 15719.</title>
        <authorList>
            <person name="Hosoyama A."/>
            <person name="Uohara A."/>
            <person name="Ohji S."/>
            <person name="Ichikawa N."/>
        </authorList>
    </citation>
    <scope>NUCLEOTIDE SEQUENCE [LARGE SCALE GENOMIC DNA]</scope>
    <source>
        <strain evidence="2 5">NBRC 15719</strain>
    </source>
</reference>
<evidence type="ECO:0000313" key="4">
    <source>
        <dbReference type="Proteomes" id="UP000036834"/>
    </source>
</evidence>
<organism evidence="3 4">
    <name type="scientific">Brevibacillus reuszeri</name>
    <dbReference type="NCBI Taxonomy" id="54915"/>
    <lineage>
        <taxon>Bacteria</taxon>
        <taxon>Bacillati</taxon>
        <taxon>Bacillota</taxon>
        <taxon>Bacilli</taxon>
        <taxon>Bacillales</taxon>
        <taxon>Paenibacillaceae</taxon>
        <taxon>Brevibacillus</taxon>
    </lineage>
</organism>
<dbReference type="PATRIC" id="fig|54915.3.peg.4380"/>
<comment type="caution">
    <text evidence="3">The sequence shown here is derived from an EMBL/GenBank/DDBJ whole genome shotgun (WGS) entry which is preliminary data.</text>
</comment>
<keyword evidence="5" id="KW-1185">Reference proteome</keyword>
<feature type="domain" description="ABC-type glycine betaine transport system substrate-binding" evidence="1">
    <location>
        <begin position="29"/>
        <end position="292"/>
    </location>
</feature>
<dbReference type="GO" id="GO:0043190">
    <property type="term" value="C:ATP-binding cassette (ABC) transporter complex"/>
    <property type="evidence" value="ECO:0007669"/>
    <property type="project" value="InterPro"/>
</dbReference>
<evidence type="ECO:0000313" key="3">
    <source>
        <dbReference type="EMBL" id="KNB69366.1"/>
    </source>
</evidence>